<organism evidence="2 3">
    <name type="scientific">Leptosphaeria maculans (strain JN3 / isolate v23.1.3 / race Av1-4-5-6-7-8)</name>
    <name type="common">Blackleg fungus</name>
    <name type="synonym">Phoma lingam</name>
    <dbReference type="NCBI Taxonomy" id="985895"/>
    <lineage>
        <taxon>Eukaryota</taxon>
        <taxon>Fungi</taxon>
        <taxon>Dikarya</taxon>
        <taxon>Ascomycota</taxon>
        <taxon>Pezizomycotina</taxon>
        <taxon>Dothideomycetes</taxon>
        <taxon>Pleosporomycetidae</taxon>
        <taxon>Pleosporales</taxon>
        <taxon>Pleosporineae</taxon>
        <taxon>Leptosphaeriaceae</taxon>
        <taxon>Plenodomus</taxon>
        <taxon>Plenodomus lingam/Leptosphaeria maculans species complex</taxon>
    </lineage>
</organism>
<evidence type="ECO:0000313" key="2">
    <source>
        <dbReference type="EMBL" id="CBX90207.1"/>
    </source>
</evidence>
<accession>E4ZFY7</accession>
<reference evidence="3" key="1">
    <citation type="journal article" date="2011" name="Nat. Commun.">
        <title>Effector diversification within compartments of the Leptosphaeria maculans genome affected by Repeat-Induced Point mutations.</title>
        <authorList>
            <person name="Rouxel T."/>
            <person name="Grandaubert J."/>
            <person name="Hane J.K."/>
            <person name="Hoede C."/>
            <person name="van de Wouw A.P."/>
            <person name="Couloux A."/>
            <person name="Dominguez V."/>
            <person name="Anthouard V."/>
            <person name="Bally P."/>
            <person name="Bourras S."/>
            <person name="Cozijnsen A.J."/>
            <person name="Ciuffetti L.M."/>
            <person name="Degrave A."/>
            <person name="Dilmaghani A."/>
            <person name="Duret L."/>
            <person name="Fudal I."/>
            <person name="Goodwin S.B."/>
            <person name="Gout L."/>
            <person name="Glaser N."/>
            <person name="Linglin J."/>
            <person name="Kema G.H.J."/>
            <person name="Lapalu N."/>
            <person name="Lawrence C.B."/>
            <person name="May K."/>
            <person name="Meyer M."/>
            <person name="Ollivier B."/>
            <person name="Poulain J."/>
            <person name="Schoch C.L."/>
            <person name="Simon A."/>
            <person name="Spatafora J.W."/>
            <person name="Stachowiak A."/>
            <person name="Turgeon B.G."/>
            <person name="Tyler B.M."/>
            <person name="Vincent D."/>
            <person name="Weissenbach J."/>
            <person name="Amselem J."/>
            <person name="Quesneville H."/>
            <person name="Oliver R.P."/>
            <person name="Wincker P."/>
            <person name="Balesdent M.-H."/>
            <person name="Howlett B.J."/>
        </authorList>
    </citation>
    <scope>NUCLEOTIDE SEQUENCE [LARGE SCALE GENOMIC DNA]</scope>
    <source>
        <strain evidence="3">JN3 / isolate v23.1.3 / race Av1-4-5-6-7-8</strain>
    </source>
</reference>
<sequence length="75" mass="8332">MLRLSPCPNHAILCQSQPPTPRQAPTPYPTLPTLSPPPSAHEYLRTKDTNTTGRKGQSVVQADTCYKIRVSLKFK</sequence>
<dbReference type="VEuPathDB" id="FungiDB:LEMA_P063330.1"/>
<dbReference type="HOGENOM" id="CLU_2671499_0_0_1"/>
<dbReference type="AlphaFoldDB" id="E4ZFY7"/>
<proteinExistence type="predicted"/>
<evidence type="ECO:0000313" key="3">
    <source>
        <dbReference type="Proteomes" id="UP000002668"/>
    </source>
</evidence>
<dbReference type="EMBL" id="FP929064">
    <property type="protein sequence ID" value="CBX90207.1"/>
    <property type="molecule type" value="Genomic_DNA"/>
</dbReference>
<feature type="region of interest" description="Disordered" evidence="1">
    <location>
        <begin position="1"/>
        <end position="40"/>
    </location>
</feature>
<name>E4ZFY7_LEPMJ</name>
<protein>
    <submittedName>
        <fullName evidence="2">Uncharacterized protein</fullName>
    </submittedName>
</protein>
<dbReference type="Proteomes" id="UP000002668">
    <property type="component" value="Genome"/>
</dbReference>
<feature type="compositionally biased region" description="Pro residues" evidence="1">
    <location>
        <begin position="18"/>
        <end position="39"/>
    </location>
</feature>
<evidence type="ECO:0000256" key="1">
    <source>
        <dbReference type="SAM" id="MobiDB-lite"/>
    </source>
</evidence>
<gene>
    <name evidence="2" type="ORF">LEMA_P063330.1</name>
</gene>
<dbReference type="InParanoid" id="E4ZFY7"/>
<keyword evidence="3" id="KW-1185">Reference proteome</keyword>